<reference evidence="2 3" key="1">
    <citation type="submission" date="2021-01" db="EMBL/GenBank/DDBJ databases">
        <title>Prevotella A2931 sp. nov.</title>
        <authorList>
            <person name="Buhl M."/>
            <person name="Oberhettinger P."/>
        </authorList>
    </citation>
    <scope>NUCLEOTIDE SEQUENCE [LARGE SCALE GENOMIC DNA]</scope>
    <source>
        <strain evidence="2 3">A2931</strain>
    </source>
</reference>
<evidence type="ECO:0000256" key="1">
    <source>
        <dbReference type="SAM" id="SignalP"/>
    </source>
</evidence>
<organism evidence="2 3">
    <name type="scientific">Prevotella illustrans</name>
    <dbReference type="NCBI Taxonomy" id="2800387"/>
    <lineage>
        <taxon>Bacteria</taxon>
        <taxon>Pseudomonadati</taxon>
        <taxon>Bacteroidota</taxon>
        <taxon>Bacteroidia</taxon>
        <taxon>Bacteroidales</taxon>
        <taxon>Prevotellaceae</taxon>
        <taxon>Prevotella</taxon>
    </lineage>
</organism>
<keyword evidence="3" id="KW-1185">Reference proteome</keyword>
<dbReference type="EMBL" id="JAERMS010000004">
    <property type="protein sequence ID" value="MBO1362648.1"/>
    <property type="molecule type" value="Genomic_DNA"/>
</dbReference>
<accession>A0ABS3M397</accession>
<dbReference type="InterPro" id="IPR059226">
    <property type="entry name" value="Choice_anch_Q_dom"/>
</dbReference>
<dbReference type="RefSeq" id="WP_107582610.1">
    <property type="nucleotide sequence ID" value="NZ_JAERMS010000004.1"/>
</dbReference>
<sequence>MKKRYIKRYHLWRALLGLLTLISLVACDDSDIVRRVEPNLNIEEELLVSPSRARQVVKLRSTYPWFAEASDAWIKLYRYRGQALKPDSIVMELGENPEMKQREGWIEIRLMDQMTKRISVKQNGRGSLITLSKELLCFNVNGGETMLDVVTDLDWLVDQGQASGITFEKVDKGHLKIKVSKNTTGQEVKQVVTLTDAKRSTETKLTIIQSNVERMLSIPLTKEEKDKILMKGAHSLVMPISVNVPFECVASDNWVAVGQYPEFTGDIVQDINISLSVKPNDGVEERTASVVVRNKGDRVVVSDTLWITQRAFSRIVYVKKGGTGDGTSWDRAFGRVEDALAVCGDYSDMELWVAAGEYQLKDYTTFRKINIYGGFKGTETKLVDRDLNNKSILIAAPKNPWPSIYGYKIEGTTRYIDGFVFTGSNVKKGEGTMTIYDNWVIRNCIIRNNTAYRDAGGYFANATLINVLICNNTTQTTSSTVNASGTNLYNVTIVNNESGGGCAGLRLGGKDVVVVNTVVWGNKHTRGANHQGYLDSDKNAKFIHCAVQDGYVFNRGFTPLSTEGCITLNADNGAVNGPRFVNPTKSDYLLQGTSPLINAGSNKEIGKLGLTCDILGALRIWDNVVDMGAFEYHPLDK</sequence>
<dbReference type="SUPFAM" id="SSF51126">
    <property type="entry name" value="Pectin lyase-like"/>
    <property type="match status" value="1"/>
</dbReference>
<proteinExistence type="predicted"/>
<dbReference type="InterPro" id="IPR011050">
    <property type="entry name" value="Pectin_lyase_fold/virulence"/>
</dbReference>
<dbReference type="NCBIfam" id="NF041518">
    <property type="entry name" value="choice_anch_Q"/>
    <property type="match status" value="1"/>
</dbReference>
<evidence type="ECO:0000313" key="3">
    <source>
        <dbReference type="Proteomes" id="UP000664265"/>
    </source>
</evidence>
<dbReference type="Gene3D" id="2.160.20.10">
    <property type="entry name" value="Single-stranded right-handed beta-helix, Pectin lyase-like"/>
    <property type="match status" value="1"/>
</dbReference>
<dbReference type="InterPro" id="IPR012334">
    <property type="entry name" value="Pectin_lyas_fold"/>
</dbReference>
<dbReference type="PROSITE" id="PS51257">
    <property type="entry name" value="PROKAR_LIPOPROTEIN"/>
    <property type="match status" value="1"/>
</dbReference>
<protein>
    <submittedName>
        <fullName evidence="2">BACON domain-containing protein</fullName>
    </submittedName>
</protein>
<evidence type="ECO:0000313" key="2">
    <source>
        <dbReference type="EMBL" id="MBO1362648.1"/>
    </source>
</evidence>
<comment type="caution">
    <text evidence="2">The sequence shown here is derived from an EMBL/GenBank/DDBJ whole genome shotgun (WGS) entry which is preliminary data.</text>
</comment>
<feature type="signal peptide" evidence="1">
    <location>
        <begin position="1"/>
        <end position="26"/>
    </location>
</feature>
<name>A0ABS3M397_9BACT</name>
<feature type="chain" id="PRO_5045913421" evidence="1">
    <location>
        <begin position="27"/>
        <end position="637"/>
    </location>
</feature>
<keyword evidence="1" id="KW-0732">Signal</keyword>
<dbReference type="Proteomes" id="UP000664265">
    <property type="component" value="Unassembled WGS sequence"/>
</dbReference>
<gene>
    <name evidence="2" type="ORF">JHU38_02445</name>
</gene>